<evidence type="ECO:0000256" key="1">
    <source>
        <dbReference type="SAM" id="Phobius"/>
    </source>
</evidence>
<evidence type="ECO:0000313" key="2">
    <source>
        <dbReference type="EMBL" id="CAD2181955.1"/>
    </source>
</evidence>
<gene>
    <name evidence="2" type="ORF">MENT_LOCUS34136</name>
</gene>
<feature type="transmembrane region" description="Helical" evidence="1">
    <location>
        <begin position="310"/>
        <end position="333"/>
    </location>
</feature>
<sequence>MIFSIIKLFYLIILFLSITISSLFSFNSVCDFPLLNDRLGCQRGQTLKDKGGILIEEEDEEQKQKEQKIFLNNFDWFCDPESSISMSEVFALEETINKLINIYGKNCVCSKKEEDLTFSNLDEIKSENNYCWHRFGFGFLKKLNLNNDVNNANQCLENSTKNNTKDFEENNENLFKLPLNWEDNINLWINNYGNNFVNVLRERWGMGNCGEDIVILFVQIPPIIFISAGSLIKQRLGINKINQLINQTNIQLLTSSKPPFRILSNLIENIGILLVEKNNLVVDNNNNKLLINKQQINYNQITTTRSHIPLWAWAVFGACGIAFLLMALGLFAITRTNTRRGCTQGKKFKCQGHAAMVARRHWKEEEQLQPAQQTYVNLVQMLMPHPKAPPTNMPQQV</sequence>
<dbReference type="PANTHER" id="PTHR33748">
    <property type="entry name" value="PROTEIN CBG04600"/>
    <property type="match status" value="1"/>
</dbReference>
<organism evidence="2 3">
    <name type="scientific">Meloidogyne enterolobii</name>
    <name type="common">Root-knot nematode worm</name>
    <name type="synonym">Meloidogyne mayaguensis</name>
    <dbReference type="NCBI Taxonomy" id="390850"/>
    <lineage>
        <taxon>Eukaryota</taxon>
        <taxon>Metazoa</taxon>
        <taxon>Ecdysozoa</taxon>
        <taxon>Nematoda</taxon>
        <taxon>Chromadorea</taxon>
        <taxon>Rhabditida</taxon>
        <taxon>Tylenchina</taxon>
        <taxon>Tylenchomorpha</taxon>
        <taxon>Tylenchoidea</taxon>
        <taxon>Meloidogynidae</taxon>
        <taxon>Meloidogyninae</taxon>
        <taxon>Meloidogyne</taxon>
    </lineage>
</organism>
<comment type="caution">
    <text evidence="2">The sequence shown here is derived from an EMBL/GenBank/DDBJ whole genome shotgun (WGS) entry which is preliminary data.</text>
</comment>
<dbReference type="GO" id="GO:0016020">
    <property type="term" value="C:membrane"/>
    <property type="evidence" value="ECO:0007669"/>
    <property type="project" value="TreeGrafter"/>
</dbReference>
<proteinExistence type="predicted"/>
<evidence type="ECO:0000313" key="3">
    <source>
        <dbReference type="Proteomes" id="UP000580250"/>
    </source>
</evidence>
<keyword evidence="1" id="KW-0812">Transmembrane</keyword>
<dbReference type="PANTHER" id="PTHR33748:SF5">
    <property type="entry name" value="GROUND-LIKE DOMAIN-CONTAINING PROTEIN"/>
    <property type="match status" value="1"/>
</dbReference>
<dbReference type="Proteomes" id="UP000580250">
    <property type="component" value="Unassembled WGS sequence"/>
</dbReference>
<dbReference type="EMBL" id="CAJEWN010000416">
    <property type="protein sequence ID" value="CAD2181955.1"/>
    <property type="molecule type" value="Genomic_DNA"/>
</dbReference>
<keyword evidence="1" id="KW-1133">Transmembrane helix</keyword>
<reference evidence="2 3" key="1">
    <citation type="submission" date="2020-08" db="EMBL/GenBank/DDBJ databases">
        <authorList>
            <person name="Koutsovoulos G."/>
            <person name="Danchin GJ E."/>
        </authorList>
    </citation>
    <scope>NUCLEOTIDE SEQUENCE [LARGE SCALE GENOMIC DNA]</scope>
</reference>
<dbReference type="AlphaFoldDB" id="A0A6V7W466"/>
<accession>A0A6V7W466</accession>
<name>A0A6V7W466_MELEN</name>
<keyword evidence="1" id="KW-0472">Membrane</keyword>
<dbReference type="OrthoDB" id="5815589at2759"/>
<protein>
    <submittedName>
        <fullName evidence="2">Uncharacterized protein</fullName>
    </submittedName>
</protein>